<evidence type="ECO:0000313" key="8">
    <source>
        <dbReference type="Proteomes" id="UP000215914"/>
    </source>
</evidence>
<dbReference type="GO" id="GO:0099402">
    <property type="term" value="P:plant organ development"/>
    <property type="evidence" value="ECO:0007669"/>
    <property type="project" value="UniProtKB-ARBA"/>
</dbReference>
<dbReference type="InterPro" id="IPR002885">
    <property type="entry name" value="PPR_rpt"/>
</dbReference>
<reference evidence="7" key="2">
    <citation type="submission" date="2017-02" db="EMBL/GenBank/DDBJ databases">
        <title>Sunflower complete genome.</title>
        <authorList>
            <person name="Langlade N."/>
            <person name="Munos S."/>
        </authorList>
    </citation>
    <scope>NUCLEOTIDE SEQUENCE [LARGE SCALE GENOMIC DNA]</scope>
    <source>
        <tissue evidence="7">Leaves</tissue>
    </source>
</reference>
<dbReference type="EMBL" id="MNCJ02000324">
    <property type="protein sequence ID" value="KAF5789928.1"/>
    <property type="molecule type" value="Genomic_DNA"/>
</dbReference>
<sequence length="756" mass="84467">MSTISNNQPPPPPNKNPSTKPPNFSQISSKVSLKPTTPKPPLLHQGHIENIHLISLSKQGKTQQAWDFITQMHTSNVSVHLQSYDFLLKTCADFGHLSTGMLVHHHMKSFYKSPPVYIQNRVLEMCCRCGSLVDARQMFDEMSERNLVSWGMIISAYAKAGRVKEAAKLVSSMESVKPDVLIFVSVLQALVDSSGIWLGKQIHSIVIKHGFIGDVKMGTAVLNMYAKCGWLEGAKLIFNQMNEKNVVAWTSLMVGYMKVEKSVDVVDLFFAMINEGIELDEYVFSITLKACAALKNKEIGRQIHAYVLKLGMAHEVSVGTPLVDLYVKCASIESASRAFNYISEPNAFSWSALITGYSQAGEFDECLKIFKNLKSMDVELNSFIYTSIFQACSAITDVSLGSQAHGDAIKRGLVSYLYGESAMITMYAKCGRLDDARQVFESVQKPTDNVIWTAIIAGYAYHGNAPEALRLFNRMLSCNVRPNAITFVAVLTAYNYCGLIEEAKQCLDSMSRKYGMEPSIHHYNCMIDIYARGGLLDESFAMIKSMPFEPDVMSWKCLLGGCAVHKNFKMGKLAAENVLLFDPNDTSAYVLMFNLHASSGQWEEAGRVRKLMSQKNLRKEVSCSWMYVNGKVHSFVVGDRHHPQANEIYTKLKEFDHLKNAKREVLLSAEEVGGDGVLSERKEQLLDHSERLAIAYGLISTGKGSRITIFKNLRACKDCHEFAKHVSLVTGHEVVVRDANRFHHFKSGVCSCGDYW</sequence>
<dbReference type="FunFam" id="1.25.40.10:FF:000158">
    <property type="entry name" value="pentatricopeptide repeat-containing protein At2g33680"/>
    <property type="match status" value="1"/>
</dbReference>
<feature type="repeat" description="PPR" evidence="3">
    <location>
        <begin position="146"/>
        <end position="180"/>
    </location>
</feature>
<dbReference type="GO" id="GO:0008270">
    <property type="term" value="F:zinc ion binding"/>
    <property type="evidence" value="ECO:0007669"/>
    <property type="project" value="InterPro"/>
</dbReference>
<dbReference type="PANTHER" id="PTHR47926:SF378">
    <property type="entry name" value="PENTATRICOPEPTIDE REPEAT (PPR) SUPERFAMILY PROTEIN"/>
    <property type="match status" value="1"/>
</dbReference>
<feature type="repeat" description="PPR" evidence="3">
    <location>
        <begin position="448"/>
        <end position="482"/>
    </location>
</feature>
<proteinExistence type="inferred from homology"/>
<dbReference type="InterPro" id="IPR046960">
    <property type="entry name" value="PPR_At4g14850-like_plant"/>
</dbReference>
<evidence type="ECO:0000256" key="4">
    <source>
        <dbReference type="SAM" id="MobiDB-lite"/>
    </source>
</evidence>
<accession>A0A251SZV8</accession>
<dbReference type="FunCoup" id="A0A251SZV8">
    <property type="interactions" value="213"/>
</dbReference>
<organism evidence="7 8">
    <name type="scientific">Helianthus annuus</name>
    <name type="common">Common sunflower</name>
    <dbReference type="NCBI Taxonomy" id="4232"/>
    <lineage>
        <taxon>Eukaryota</taxon>
        <taxon>Viridiplantae</taxon>
        <taxon>Streptophyta</taxon>
        <taxon>Embryophyta</taxon>
        <taxon>Tracheophyta</taxon>
        <taxon>Spermatophyta</taxon>
        <taxon>Magnoliopsida</taxon>
        <taxon>eudicotyledons</taxon>
        <taxon>Gunneridae</taxon>
        <taxon>Pentapetalae</taxon>
        <taxon>asterids</taxon>
        <taxon>campanulids</taxon>
        <taxon>Asterales</taxon>
        <taxon>Asteraceae</taxon>
        <taxon>Asteroideae</taxon>
        <taxon>Heliantheae alliance</taxon>
        <taxon>Heliantheae</taxon>
        <taxon>Helianthus</taxon>
    </lineage>
</organism>
<reference evidence="6" key="3">
    <citation type="submission" date="2020-06" db="EMBL/GenBank/DDBJ databases">
        <title>Helianthus annuus Genome sequencing and assembly Release 2.</title>
        <authorList>
            <person name="Gouzy J."/>
            <person name="Langlade N."/>
            <person name="Munos S."/>
        </authorList>
    </citation>
    <scope>NUCLEOTIDE SEQUENCE</scope>
    <source>
        <tissue evidence="6">Leaves</tissue>
    </source>
</reference>
<gene>
    <name evidence="7" type="primary">RARE1</name>
    <name evidence="7" type="ORF">HannXRQ_Chr13g0420811</name>
    <name evidence="6" type="ORF">HanXRQr2_Chr09g0377051</name>
</gene>
<dbReference type="AlphaFoldDB" id="A0A251SZV8"/>
<dbReference type="GO" id="GO:0004126">
    <property type="term" value="F:cytidine deaminase activity"/>
    <property type="evidence" value="ECO:0000318"/>
    <property type="project" value="GO_Central"/>
</dbReference>
<comment type="similarity">
    <text evidence="1">Belongs to the PPR family. PCMP-H subfamily.</text>
</comment>
<dbReference type="InterPro" id="IPR046849">
    <property type="entry name" value="E2_motif"/>
</dbReference>
<feature type="region of interest" description="Disordered" evidence="4">
    <location>
        <begin position="1"/>
        <end position="42"/>
    </location>
</feature>
<dbReference type="InterPro" id="IPR046848">
    <property type="entry name" value="E_motif"/>
</dbReference>
<dbReference type="InParanoid" id="A0A251SZV8"/>
<evidence type="ECO:0000256" key="3">
    <source>
        <dbReference type="PROSITE-ProRule" id="PRU00708"/>
    </source>
</evidence>
<evidence type="ECO:0000313" key="6">
    <source>
        <dbReference type="EMBL" id="KAF5789928.1"/>
    </source>
</evidence>
<dbReference type="OrthoDB" id="742311at2759"/>
<dbReference type="Pfam" id="PF01535">
    <property type="entry name" value="PPR"/>
    <property type="match status" value="4"/>
</dbReference>
<dbReference type="STRING" id="4232.A0A251SZV8"/>
<dbReference type="FunFam" id="1.25.40.10:FF:000309">
    <property type="entry name" value="Pentatricopeptide repeat-containing protein, chloroplastic"/>
    <property type="match status" value="1"/>
</dbReference>
<name>A0A251SZV8_HELAN</name>
<dbReference type="Gene3D" id="1.25.40.10">
    <property type="entry name" value="Tetratricopeptide repeat domain"/>
    <property type="match status" value="5"/>
</dbReference>
<dbReference type="Pfam" id="PF20431">
    <property type="entry name" value="E_motif"/>
    <property type="match status" value="1"/>
</dbReference>
<dbReference type="PROSITE" id="PS51375">
    <property type="entry name" value="PPR"/>
    <property type="match status" value="4"/>
</dbReference>
<keyword evidence="2" id="KW-0677">Repeat</keyword>
<dbReference type="InterPro" id="IPR011990">
    <property type="entry name" value="TPR-like_helical_dom_sf"/>
</dbReference>
<dbReference type="OMA" id="KDCHDFA"/>
<dbReference type="NCBIfam" id="TIGR00756">
    <property type="entry name" value="PPR"/>
    <property type="match status" value="4"/>
</dbReference>
<dbReference type="Proteomes" id="UP000215914">
    <property type="component" value="Chromosome 13"/>
</dbReference>
<evidence type="ECO:0000313" key="7">
    <source>
        <dbReference type="EMBL" id="OTG03141.1"/>
    </source>
</evidence>
<dbReference type="EMBL" id="CM007902">
    <property type="protein sequence ID" value="OTG03141.1"/>
    <property type="molecule type" value="Genomic_DNA"/>
</dbReference>
<feature type="compositionally biased region" description="Low complexity" evidence="4">
    <location>
        <begin position="16"/>
        <end position="36"/>
    </location>
</feature>
<dbReference type="GO" id="GO:0009451">
    <property type="term" value="P:RNA modification"/>
    <property type="evidence" value="ECO:0000318"/>
    <property type="project" value="GO_Central"/>
</dbReference>
<dbReference type="Pfam" id="PF14432">
    <property type="entry name" value="DYW_deaminase"/>
    <property type="match status" value="1"/>
</dbReference>
<reference evidence="6 8" key="1">
    <citation type="journal article" date="2017" name="Nature">
        <title>The sunflower genome provides insights into oil metabolism, flowering and Asterid evolution.</title>
        <authorList>
            <person name="Badouin H."/>
            <person name="Gouzy J."/>
            <person name="Grassa C.J."/>
            <person name="Murat F."/>
            <person name="Staton S.E."/>
            <person name="Cottret L."/>
            <person name="Lelandais-Briere C."/>
            <person name="Owens G.L."/>
            <person name="Carrere S."/>
            <person name="Mayjonade B."/>
            <person name="Legrand L."/>
            <person name="Gill N."/>
            <person name="Kane N.C."/>
            <person name="Bowers J.E."/>
            <person name="Hubner S."/>
            <person name="Bellec A."/>
            <person name="Berard A."/>
            <person name="Berges H."/>
            <person name="Blanchet N."/>
            <person name="Boniface M.C."/>
            <person name="Brunel D."/>
            <person name="Catrice O."/>
            <person name="Chaidir N."/>
            <person name="Claudel C."/>
            <person name="Donnadieu C."/>
            <person name="Faraut T."/>
            <person name="Fievet G."/>
            <person name="Helmstetter N."/>
            <person name="King M."/>
            <person name="Knapp S.J."/>
            <person name="Lai Z."/>
            <person name="Le Paslier M.C."/>
            <person name="Lippi Y."/>
            <person name="Lorenzon L."/>
            <person name="Mandel J.R."/>
            <person name="Marage G."/>
            <person name="Marchand G."/>
            <person name="Marquand E."/>
            <person name="Bret-Mestries E."/>
            <person name="Morien E."/>
            <person name="Nambeesan S."/>
            <person name="Nguyen T."/>
            <person name="Pegot-Espagnet P."/>
            <person name="Pouilly N."/>
            <person name="Raftis F."/>
            <person name="Sallet E."/>
            <person name="Schiex T."/>
            <person name="Thomas J."/>
            <person name="Vandecasteele C."/>
            <person name="Vares D."/>
            <person name="Vear F."/>
            <person name="Vautrin S."/>
            <person name="Crespi M."/>
            <person name="Mangin B."/>
            <person name="Burke J.M."/>
            <person name="Salse J."/>
            <person name="Munos S."/>
            <person name="Vincourt P."/>
            <person name="Rieseberg L.H."/>
            <person name="Langlade N.B."/>
        </authorList>
    </citation>
    <scope>NUCLEOTIDE SEQUENCE [LARGE SCALE GENOMIC DNA]</scope>
    <source>
        <strain evidence="8">cv. SF193</strain>
        <tissue evidence="6">Leaves</tissue>
    </source>
</reference>
<dbReference type="SUPFAM" id="SSF48452">
    <property type="entry name" value="TPR-like"/>
    <property type="match status" value="1"/>
</dbReference>
<evidence type="ECO:0000259" key="5">
    <source>
        <dbReference type="Pfam" id="PF14432"/>
    </source>
</evidence>
<evidence type="ECO:0000256" key="2">
    <source>
        <dbReference type="ARBA" id="ARBA00022737"/>
    </source>
</evidence>
<dbReference type="FunFam" id="1.25.40.10:FF:000073">
    <property type="entry name" value="Pentatricopeptide repeat-containing protein chloroplastic"/>
    <property type="match status" value="1"/>
</dbReference>
<feature type="repeat" description="PPR" evidence="3">
    <location>
        <begin position="346"/>
        <end position="380"/>
    </location>
</feature>
<keyword evidence="8" id="KW-1185">Reference proteome</keyword>
<dbReference type="Pfam" id="PF13041">
    <property type="entry name" value="PPR_2"/>
    <property type="match status" value="3"/>
</dbReference>
<dbReference type="GO" id="GO:0003729">
    <property type="term" value="F:mRNA binding"/>
    <property type="evidence" value="ECO:0000318"/>
    <property type="project" value="GO_Central"/>
</dbReference>
<feature type="repeat" description="PPR" evidence="3">
    <location>
        <begin position="245"/>
        <end position="279"/>
    </location>
</feature>
<protein>
    <submittedName>
        <fullName evidence="7">Putative pentatricopeptide repeat (PPR) superfamily protein</fullName>
    </submittedName>
    <submittedName>
        <fullName evidence="6">Tetratricopeptide-like helical domain superfamily, DYW domain-containing protein</fullName>
    </submittedName>
</protein>
<dbReference type="Gramene" id="mRNA:HanXRQr2_Chr09g0377051">
    <property type="protein sequence ID" value="CDS:HanXRQr2_Chr09g0377051.1"/>
    <property type="gene ID" value="HanXRQr2_Chr09g0377051"/>
</dbReference>
<dbReference type="Pfam" id="PF20430">
    <property type="entry name" value="Eplus_motif"/>
    <property type="match status" value="1"/>
</dbReference>
<feature type="domain" description="DYW" evidence="5">
    <location>
        <begin position="680"/>
        <end position="756"/>
    </location>
</feature>
<dbReference type="InterPro" id="IPR032867">
    <property type="entry name" value="DYW_dom"/>
</dbReference>
<dbReference type="PANTHER" id="PTHR47926">
    <property type="entry name" value="PENTATRICOPEPTIDE REPEAT-CONTAINING PROTEIN"/>
    <property type="match status" value="1"/>
</dbReference>
<evidence type="ECO:0000256" key="1">
    <source>
        <dbReference type="ARBA" id="ARBA00006643"/>
    </source>
</evidence>